<dbReference type="Gene3D" id="3.30.70.360">
    <property type="match status" value="1"/>
</dbReference>
<dbReference type="KEGG" id="aram:KAR29_06220"/>
<dbReference type="Pfam" id="PF01546">
    <property type="entry name" value="Peptidase_M20"/>
    <property type="match status" value="1"/>
</dbReference>
<dbReference type="SUPFAM" id="SSF53187">
    <property type="entry name" value="Zn-dependent exopeptidases"/>
    <property type="match status" value="1"/>
</dbReference>
<dbReference type="Pfam" id="PF07687">
    <property type="entry name" value="M20_dimer"/>
    <property type="match status" value="1"/>
</dbReference>
<dbReference type="InterPro" id="IPR017439">
    <property type="entry name" value="Amidohydrolase"/>
</dbReference>
<keyword evidence="2" id="KW-0464">Manganese</keyword>
<feature type="binding site" evidence="2">
    <location>
        <position position="117"/>
    </location>
    <ligand>
        <name>Mn(2+)</name>
        <dbReference type="ChEBI" id="CHEBI:29035"/>
        <label>2</label>
    </ligand>
</feature>
<dbReference type="RefSeq" id="WP_274374748.1">
    <property type="nucleotide sequence ID" value="NZ_CP072943.1"/>
</dbReference>
<keyword evidence="5" id="KW-1185">Reference proteome</keyword>
<dbReference type="PANTHER" id="PTHR11014:SF63">
    <property type="entry name" value="METALLOPEPTIDASE, PUTATIVE (AFU_ORTHOLOGUE AFUA_6G09600)-RELATED"/>
    <property type="match status" value="1"/>
</dbReference>
<organism evidence="4 5">
    <name type="scientific">Aminithiophilus ramosus</name>
    <dbReference type="NCBI Taxonomy" id="3029084"/>
    <lineage>
        <taxon>Bacteria</taxon>
        <taxon>Thermotogati</taxon>
        <taxon>Synergistota</taxon>
        <taxon>Synergistia</taxon>
        <taxon>Synergistales</taxon>
        <taxon>Aminithiophilaceae</taxon>
        <taxon>Aminithiophilus</taxon>
    </lineage>
</organism>
<keyword evidence="2" id="KW-0479">Metal-binding</keyword>
<gene>
    <name evidence="4" type="ORF">KAR29_06220</name>
</gene>
<dbReference type="PANTHER" id="PTHR11014">
    <property type="entry name" value="PEPTIDASE M20 FAMILY MEMBER"/>
    <property type="match status" value="1"/>
</dbReference>
<dbReference type="InterPro" id="IPR011650">
    <property type="entry name" value="Peptidase_M20_dimer"/>
</dbReference>
<sequence length="397" mass="43296">MTGTREDQRLLGAQLLAEAEDVSDRIVTWRREFHQFPELAFEENITASRVAQILEALPGMKVHRSFGVATAVVALLGEDLPGPALLLRCGMDALALDEETGLPFASCIPGLMHACGHDAHMATLLGVATILSGRLHDLSRPVVFLFQPAEEGRAGAKALIGAGLFERFSIDLVLGIYFRPRLPFGVLALRPGTMTALSDRIHIEIQGTGGHAASPHRAIDTVTIGAHLLLAIQNVVSREVDPQETAVISFGQVEAGDAYNAIPKEVHLWGTLRAFDGEVRDLVKERLESLVPLIARAYRANAHVEYAKNYPSVENDPERTAELMERARLFFGDEAVEVMERPVLSGEDFAFYGDQAPSVFMFIGTGETYDVNHPKNDVPEAVLPLAAAWQAFLALTM</sequence>
<feature type="binding site" evidence="2">
    <location>
        <position position="151"/>
    </location>
    <ligand>
        <name>Mn(2+)</name>
        <dbReference type="ChEBI" id="CHEBI:29035"/>
        <label>2</label>
    </ligand>
</feature>
<evidence type="ECO:0000313" key="4">
    <source>
        <dbReference type="EMBL" id="QTX33461.1"/>
    </source>
</evidence>
<dbReference type="GO" id="GO:0046872">
    <property type="term" value="F:metal ion binding"/>
    <property type="evidence" value="ECO:0007669"/>
    <property type="project" value="UniProtKB-KW"/>
</dbReference>
<dbReference type="AlphaFoldDB" id="A0A9Q7EZZ6"/>
<dbReference type="SUPFAM" id="SSF55031">
    <property type="entry name" value="Bacterial exopeptidase dimerisation domain"/>
    <property type="match status" value="1"/>
</dbReference>
<dbReference type="InterPro" id="IPR036264">
    <property type="entry name" value="Bact_exopeptidase_dim_dom"/>
</dbReference>
<dbReference type="EMBL" id="CP072943">
    <property type="protein sequence ID" value="QTX33461.1"/>
    <property type="molecule type" value="Genomic_DNA"/>
</dbReference>
<dbReference type="CDD" id="cd03886">
    <property type="entry name" value="M20_Acy1"/>
    <property type="match status" value="1"/>
</dbReference>
<dbReference type="Proteomes" id="UP000671879">
    <property type="component" value="Chromosome"/>
</dbReference>
<accession>A0A9Q7EZZ6</accession>
<dbReference type="Gene3D" id="3.40.630.10">
    <property type="entry name" value="Zn peptidases"/>
    <property type="match status" value="1"/>
</dbReference>
<proteinExistence type="predicted"/>
<comment type="cofactor">
    <cofactor evidence="2">
        <name>Mn(2+)</name>
        <dbReference type="ChEBI" id="CHEBI:29035"/>
    </cofactor>
    <text evidence="2">The Mn(2+) ion enhances activity.</text>
</comment>
<evidence type="ECO:0000256" key="1">
    <source>
        <dbReference type="ARBA" id="ARBA00022801"/>
    </source>
</evidence>
<dbReference type="GO" id="GO:0050118">
    <property type="term" value="F:N-acetyldiaminopimelate deacetylase activity"/>
    <property type="evidence" value="ECO:0007669"/>
    <property type="project" value="UniProtKB-ARBA"/>
</dbReference>
<keyword evidence="1" id="KW-0378">Hydrolase</keyword>
<reference evidence="5" key="1">
    <citation type="submission" date="2021-04" db="EMBL/GenBank/DDBJ databases">
        <title>A novel Synergistetes isolate from a pyrite-forming mixed culture.</title>
        <authorList>
            <person name="Bunk B."/>
            <person name="Sproer C."/>
            <person name="Spring S."/>
            <person name="Pester M."/>
        </authorList>
    </citation>
    <scope>NUCLEOTIDE SEQUENCE [LARGE SCALE GENOMIC DNA]</scope>
    <source>
        <strain evidence="5">J.5.4.2-T.3.5.2</strain>
    </source>
</reference>
<evidence type="ECO:0000256" key="2">
    <source>
        <dbReference type="PIRSR" id="PIRSR005962-1"/>
    </source>
</evidence>
<dbReference type="GO" id="GO:0019877">
    <property type="term" value="P:diaminopimelate biosynthetic process"/>
    <property type="evidence" value="ECO:0007669"/>
    <property type="project" value="UniProtKB-ARBA"/>
</dbReference>
<dbReference type="PIRSF" id="PIRSF005962">
    <property type="entry name" value="Pept_M20D_amidohydro"/>
    <property type="match status" value="1"/>
</dbReference>
<dbReference type="FunFam" id="3.30.70.360:FF:000001">
    <property type="entry name" value="N-acetyldiaminopimelate deacetylase"/>
    <property type="match status" value="1"/>
</dbReference>
<protein>
    <submittedName>
        <fullName evidence="4">Amidohydrolase</fullName>
    </submittedName>
</protein>
<dbReference type="InterPro" id="IPR002933">
    <property type="entry name" value="Peptidase_M20"/>
</dbReference>
<feature type="binding site" evidence="2">
    <location>
        <position position="115"/>
    </location>
    <ligand>
        <name>Mn(2+)</name>
        <dbReference type="ChEBI" id="CHEBI:29035"/>
        <label>2</label>
    </ligand>
</feature>
<evidence type="ECO:0000259" key="3">
    <source>
        <dbReference type="Pfam" id="PF07687"/>
    </source>
</evidence>
<dbReference type="NCBIfam" id="TIGR01891">
    <property type="entry name" value="amidohydrolases"/>
    <property type="match status" value="1"/>
</dbReference>
<feature type="domain" description="Peptidase M20 dimerisation" evidence="3">
    <location>
        <begin position="201"/>
        <end position="291"/>
    </location>
</feature>
<evidence type="ECO:0000313" key="5">
    <source>
        <dbReference type="Proteomes" id="UP000671879"/>
    </source>
</evidence>
<name>A0A9Q7EZZ6_9BACT</name>